<sequence length="127" mass="13583">MIQAQGGGGMGQGMGMKYDLSKEVTLNGKVTEVTKIPHGNKGDGIHLTFQSENETFTVMLGPSFYLDKQTVKVGKDDTITIIGSKMGNMLLAREVTKDGQKLVLRTETGAPLWGRGGGRGGRGKGRR</sequence>
<evidence type="ECO:0000259" key="1">
    <source>
        <dbReference type="Pfam" id="PF26390"/>
    </source>
</evidence>
<dbReference type="EMBL" id="AHOM02000009">
    <property type="protein sequence ID" value="EJZ41596.1"/>
    <property type="molecule type" value="Genomic_DNA"/>
</dbReference>
<reference evidence="2 3" key="1">
    <citation type="submission" date="2012-08" db="EMBL/GenBank/DDBJ databases">
        <authorList>
            <person name="Harkins D.M."/>
            <person name="Durkin A.S."/>
            <person name="Selengut J.D."/>
            <person name="Sanka R."/>
            <person name="DePew J."/>
            <person name="Purushe J."/>
            <person name="Matthias M.A."/>
            <person name="Vinetz J.M."/>
            <person name="Sutton G.G."/>
            <person name="Nelson W.C."/>
            <person name="Fouts D.E."/>
        </authorList>
    </citation>
    <scope>NUCLEOTIDE SEQUENCE [LARGE SCALE GENOMIC DNA]</scope>
    <source>
        <strain evidence="2 3">MMD4847</strain>
    </source>
</reference>
<dbReference type="Proteomes" id="UP000018720">
    <property type="component" value="Unassembled WGS sequence"/>
</dbReference>
<accession>A0ABP2RAI4</accession>
<evidence type="ECO:0000313" key="2">
    <source>
        <dbReference type="EMBL" id="EJZ41596.1"/>
    </source>
</evidence>
<comment type="caution">
    <text evidence="2">The sequence shown here is derived from an EMBL/GenBank/DDBJ whole genome shotgun (WGS) entry which is preliminary data.</text>
</comment>
<protein>
    <recommendedName>
        <fullName evidence="1">Magnetosome protein MamS/MamX domain-containing protein</fullName>
    </recommendedName>
</protein>
<feature type="domain" description="Magnetosome protein MamS/MamX" evidence="1">
    <location>
        <begin position="24"/>
        <end position="102"/>
    </location>
</feature>
<gene>
    <name evidence="2" type="ORF">LEP1GSC178_3936</name>
</gene>
<name>A0ABP2RAI4_9LEPT</name>
<organism evidence="2 3">
    <name type="scientific">Leptospira licerasiae str. MMD4847</name>
    <dbReference type="NCBI Taxonomy" id="1049971"/>
    <lineage>
        <taxon>Bacteria</taxon>
        <taxon>Pseudomonadati</taxon>
        <taxon>Spirochaetota</taxon>
        <taxon>Spirochaetia</taxon>
        <taxon>Leptospirales</taxon>
        <taxon>Leptospiraceae</taxon>
        <taxon>Leptospira</taxon>
    </lineage>
</organism>
<keyword evidence="3" id="KW-1185">Reference proteome</keyword>
<dbReference type="InterPro" id="IPR058837">
    <property type="entry name" value="MamS_MamX_dom"/>
</dbReference>
<evidence type="ECO:0000313" key="3">
    <source>
        <dbReference type="Proteomes" id="UP000018720"/>
    </source>
</evidence>
<proteinExistence type="predicted"/>
<dbReference type="Pfam" id="PF26390">
    <property type="entry name" value="MamS_MamX"/>
    <property type="match status" value="1"/>
</dbReference>